<dbReference type="CDD" id="cd00075">
    <property type="entry name" value="HATPase"/>
    <property type="match status" value="1"/>
</dbReference>
<dbReference type="EMBL" id="JAVDXW010000001">
    <property type="protein sequence ID" value="MDR7300738.1"/>
    <property type="molecule type" value="Genomic_DNA"/>
</dbReference>
<dbReference type="SUPFAM" id="SSF158472">
    <property type="entry name" value="HAMP domain-like"/>
    <property type="match status" value="1"/>
</dbReference>
<dbReference type="Pfam" id="PF00672">
    <property type="entry name" value="HAMP"/>
    <property type="match status" value="1"/>
</dbReference>
<dbReference type="FunFam" id="1.10.287.130:FF:000001">
    <property type="entry name" value="Two-component sensor histidine kinase"/>
    <property type="match status" value="1"/>
</dbReference>
<keyword evidence="5" id="KW-0597">Phosphoprotein</keyword>
<evidence type="ECO:0000259" key="15">
    <source>
        <dbReference type="PROSITE" id="PS50109"/>
    </source>
</evidence>
<dbReference type="Pfam" id="PF00512">
    <property type="entry name" value="HisKA"/>
    <property type="match status" value="1"/>
</dbReference>
<dbReference type="CDD" id="cd00082">
    <property type="entry name" value="HisKA"/>
    <property type="match status" value="1"/>
</dbReference>
<dbReference type="InterPro" id="IPR050428">
    <property type="entry name" value="TCS_sensor_his_kinase"/>
</dbReference>
<evidence type="ECO:0000256" key="9">
    <source>
        <dbReference type="ARBA" id="ARBA00022989"/>
    </source>
</evidence>
<evidence type="ECO:0000256" key="14">
    <source>
        <dbReference type="SAM" id="Phobius"/>
    </source>
</evidence>
<dbReference type="GO" id="GO:0005886">
    <property type="term" value="C:plasma membrane"/>
    <property type="evidence" value="ECO:0007669"/>
    <property type="project" value="UniProtKB-SubCell"/>
</dbReference>
<evidence type="ECO:0000259" key="16">
    <source>
        <dbReference type="PROSITE" id="PS50885"/>
    </source>
</evidence>
<dbReference type="PROSITE" id="PS50885">
    <property type="entry name" value="HAMP"/>
    <property type="match status" value="1"/>
</dbReference>
<reference evidence="17" key="1">
    <citation type="submission" date="2023-07" db="EMBL/GenBank/DDBJ databases">
        <title>Sequencing the genomes of 1000 actinobacteria strains.</title>
        <authorList>
            <person name="Klenk H.-P."/>
        </authorList>
    </citation>
    <scope>NUCLEOTIDE SEQUENCE</scope>
    <source>
        <strain evidence="17">DSM 45977</strain>
    </source>
</reference>
<keyword evidence="6 17" id="KW-0808">Transferase</keyword>
<dbReference type="Proteomes" id="UP001180845">
    <property type="component" value="Unassembled WGS sequence"/>
</dbReference>
<dbReference type="CDD" id="cd06225">
    <property type="entry name" value="HAMP"/>
    <property type="match status" value="1"/>
</dbReference>
<protein>
    <recommendedName>
        <fullName evidence="4">histidine kinase</fullName>
        <ecNumber evidence="4">2.7.13.3</ecNumber>
    </recommendedName>
</protein>
<feature type="domain" description="HAMP" evidence="16">
    <location>
        <begin position="190"/>
        <end position="243"/>
    </location>
</feature>
<dbReference type="FunFam" id="3.30.565.10:FF:000006">
    <property type="entry name" value="Sensor histidine kinase WalK"/>
    <property type="match status" value="1"/>
</dbReference>
<accession>A0AAE3Z9D1</accession>
<evidence type="ECO:0000256" key="11">
    <source>
        <dbReference type="ARBA" id="ARBA00023136"/>
    </source>
</evidence>
<keyword evidence="7 14" id="KW-0812">Transmembrane</keyword>
<comment type="subcellular location">
    <subcellularLocation>
        <location evidence="3">Cell membrane</location>
    </subcellularLocation>
</comment>
<feature type="coiled-coil region" evidence="12">
    <location>
        <begin position="231"/>
        <end position="258"/>
    </location>
</feature>
<organism evidence="17 18">
    <name type="scientific">Haloactinomyces albus</name>
    <dbReference type="NCBI Taxonomy" id="1352928"/>
    <lineage>
        <taxon>Bacteria</taxon>
        <taxon>Bacillati</taxon>
        <taxon>Actinomycetota</taxon>
        <taxon>Actinomycetes</taxon>
        <taxon>Actinopolysporales</taxon>
        <taxon>Actinopolysporaceae</taxon>
        <taxon>Haloactinomyces</taxon>
    </lineage>
</organism>
<dbReference type="InterPro" id="IPR005467">
    <property type="entry name" value="His_kinase_dom"/>
</dbReference>
<dbReference type="InterPro" id="IPR036097">
    <property type="entry name" value="HisK_dim/P_sf"/>
</dbReference>
<evidence type="ECO:0000256" key="7">
    <source>
        <dbReference type="ARBA" id="ARBA00022692"/>
    </source>
</evidence>
<evidence type="ECO:0000256" key="1">
    <source>
        <dbReference type="ARBA" id="ARBA00000085"/>
    </source>
</evidence>
<dbReference type="SMART" id="SM00387">
    <property type="entry name" value="HATPase_c"/>
    <property type="match status" value="1"/>
</dbReference>
<evidence type="ECO:0000313" key="18">
    <source>
        <dbReference type="Proteomes" id="UP001180845"/>
    </source>
</evidence>
<dbReference type="Gene3D" id="3.30.565.10">
    <property type="entry name" value="Histidine kinase-like ATPase, C-terminal domain"/>
    <property type="match status" value="1"/>
</dbReference>
<keyword evidence="12" id="KW-0175">Coiled coil</keyword>
<dbReference type="InterPro" id="IPR036890">
    <property type="entry name" value="HATPase_C_sf"/>
</dbReference>
<dbReference type="Pfam" id="PF02518">
    <property type="entry name" value="HATPase_c"/>
    <property type="match status" value="1"/>
</dbReference>
<dbReference type="InterPro" id="IPR003661">
    <property type="entry name" value="HisK_dim/P_dom"/>
</dbReference>
<dbReference type="GO" id="GO:0005509">
    <property type="term" value="F:calcium ion binding"/>
    <property type="evidence" value="ECO:0007669"/>
    <property type="project" value="UniProtKB-ARBA"/>
</dbReference>
<feature type="compositionally biased region" description="Pro residues" evidence="13">
    <location>
        <begin position="62"/>
        <end position="71"/>
    </location>
</feature>
<evidence type="ECO:0000256" key="12">
    <source>
        <dbReference type="SAM" id="Coils"/>
    </source>
</evidence>
<comment type="caution">
    <text evidence="17">The sequence shown here is derived from an EMBL/GenBank/DDBJ whole genome shotgun (WGS) entry which is preliminary data.</text>
</comment>
<keyword evidence="10" id="KW-0902">Two-component regulatory system</keyword>
<evidence type="ECO:0000256" key="2">
    <source>
        <dbReference type="ARBA" id="ARBA00001968"/>
    </source>
</evidence>
<sequence length="490" mass="52872">MRRLLRPGSWTLRTRLVLALLLLTTLGLVTVGGSSALLLHHSLVGKVDERLAGLAHPWREGQPPPEPPRPPSGGVGERELPTDFRVLFFDSEYRLQGVIGQVPGDSSAPRVAPTRMRALCEQGGAITVPDTAGGAPWRLRCEILPEGDVIGVALSLVGVQATVNRLVMIEVIVGTAVLIVLAVVAAVVVRMGLLPLSRIEQTAETIAGGDFDRRVPEHDSRTEPGRLAAALNTMLERLSEARHEREQSEQRLRHFVADASHELRTPLTSIRGFAELYRQGGADEPEDVARLMSRIEQESQRMGTLVEDLLLLARLDRARSLELGDLDLVPLLDDVVHDARTRAPERRIAVSLPDPPVRIPADRNRLRQVLDNILTNALVHTPPEASIRMSAGYGTVREREPVAATGSDLVPGTRLAVVEIGDDGPGIATEHAGRIFDRFYRVADGRGRATGGTGLGLAIAAAVVGAHGGRIELFSATGEGTVFRVLLPLT</sequence>
<comment type="cofactor">
    <cofactor evidence="2">
        <name>a divalent metal cation</name>
        <dbReference type="ChEBI" id="CHEBI:60240"/>
    </cofactor>
</comment>
<dbReference type="AlphaFoldDB" id="A0AAE3Z9D1"/>
<dbReference type="InterPro" id="IPR003660">
    <property type="entry name" value="HAMP_dom"/>
</dbReference>
<dbReference type="PANTHER" id="PTHR45436">
    <property type="entry name" value="SENSOR HISTIDINE KINASE YKOH"/>
    <property type="match status" value="1"/>
</dbReference>
<proteinExistence type="predicted"/>
<keyword evidence="18" id="KW-1185">Reference proteome</keyword>
<keyword evidence="9 14" id="KW-1133">Transmembrane helix</keyword>
<name>A0AAE3Z9D1_9ACTN</name>
<dbReference type="SUPFAM" id="SSF55874">
    <property type="entry name" value="ATPase domain of HSP90 chaperone/DNA topoisomerase II/histidine kinase"/>
    <property type="match status" value="1"/>
</dbReference>
<dbReference type="InterPro" id="IPR003594">
    <property type="entry name" value="HATPase_dom"/>
</dbReference>
<evidence type="ECO:0000313" key="17">
    <source>
        <dbReference type="EMBL" id="MDR7300738.1"/>
    </source>
</evidence>
<feature type="domain" description="Histidine kinase" evidence="15">
    <location>
        <begin position="258"/>
        <end position="490"/>
    </location>
</feature>
<dbReference type="SUPFAM" id="SSF47384">
    <property type="entry name" value="Homodimeric domain of signal transducing histidine kinase"/>
    <property type="match status" value="1"/>
</dbReference>
<dbReference type="PANTHER" id="PTHR45436:SF5">
    <property type="entry name" value="SENSOR HISTIDINE KINASE TRCS"/>
    <property type="match status" value="1"/>
</dbReference>
<evidence type="ECO:0000256" key="4">
    <source>
        <dbReference type="ARBA" id="ARBA00012438"/>
    </source>
</evidence>
<keyword evidence="8 17" id="KW-0418">Kinase</keyword>
<dbReference type="GO" id="GO:0000155">
    <property type="term" value="F:phosphorelay sensor kinase activity"/>
    <property type="evidence" value="ECO:0007669"/>
    <property type="project" value="InterPro"/>
</dbReference>
<dbReference type="PRINTS" id="PR00344">
    <property type="entry name" value="BCTRLSENSOR"/>
</dbReference>
<evidence type="ECO:0000256" key="3">
    <source>
        <dbReference type="ARBA" id="ARBA00004236"/>
    </source>
</evidence>
<dbReference type="InterPro" id="IPR004358">
    <property type="entry name" value="Sig_transdc_His_kin-like_C"/>
</dbReference>
<dbReference type="Gene3D" id="1.10.287.130">
    <property type="match status" value="1"/>
</dbReference>
<comment type="catalytic activity">
    <reaction evidence="1">
        <text>ATP + protein L-histidine = ADP + protein N-phospho-L-histidine.</text>
        <dbReference type="EC" id="2.7.13.3"/>
    </reaction>
</comment>
<feature type="region of interest" description="Disordered" evidence="13">
    <location>
        <begin position="56"/>
        <end position="76"/>
    </location>
</feature>
<evidence type="ECO:0000256" key="13">
    <source>
        <dbReference type="SAM" id="MobiDB-lite"/>
    </source>
</evidence>
<dbReference type="Gene3D" id="6.10.340.10">
    <property type="match status" value="1"/>
</dbReference>
<evidence type="ECO:0000256" key="8">
    <source>
        <dbReference type="ARBA" id="ARBA00022777"/>
    </source>
</evidence>
<gene>
    <name evidence="17" type="ORF">JOF55_000919</name>
</gene>
<dbReference type="SMART" id="SM00304">
    <property type="entry name" value="HAMP"/>
    <property type="match status" value="1"/>
</dbReference>
<dbReference type="EC" id="2.7.13.3" evidence="4"/>
<keyword evidence="11 14" id="KW-0472">Membrane</keyword>
<evidence type="ECO:0000256" key="6">
    <source>
        <dbReference type="ARBA" id="ARBA00022679"/>
    </source>
</evidence>
<dbReference type="PROSITE" id="PS50109">
    <property type="entry name" value="HIS_KIN"/>
    <property type="match status" value="1"/>
</dbReference>
<dbReference type="SMART" id="SM00388">
    <property type="entry name" value="HisKA"/>
    <property type="match status" value="1"/>
</dbReference>
<feature type="transmembrane region" description="Helical" evidence="14">
    <location>
        <begin position="166"/>
        <end position="189"/>
    </location>
</feature>
<dbReference type="RefSeq" id="WP_310270014.1">
    <property type="nucleotide sequence ID" value="NZ_JAVDXW010000001.1"/>
</dbReference>
<evidence type="ECO:0000256" key="5">
    <source>
        <dbReference type="ARBA" id="ARBA00022553"/>
    </source>
</evidence>
<evidence type="ECO:0000256" key="10">
    <source>
        <dbReference type="ARBA" id="ARBA00023012"/>
    </source>
</evidence>